<evidence type="ECO:0000256" key="3">
    <source>
        <dbReference type="ARBA" id="ARBA00022536"/>
    </source>
</evidence>
<sequence>MESALLLLITCGISVILLAESAVSSLQKGSVRCRIGLYSCKDGSDCVPSSHVCDGEKDCKDGSDEDGCTMECSSGQFQCAHGKKCIDKRLVCDGEAQCQDRSDEGDCLKPEGCVHQCDEKSRCLPATFLCDGEKDCQDGTDESGCVEGTETTPQEAPKRCPIGLFGCTDGSDCIPSSYVCDGESDCKDGSDEADCALKCSTDQFQCAHGRKCIDKSQLCDGLIQCQDQSDEADCLKSDGCIHQCDNKTRCLPETFLCDGERDCQDGTDETRCAAESCSNSEFRCSSGQCVSMSVHCDGHPDCRDHSDEDRCTQPPPCSTDFRCPHSQECLLEDWLCDGEKDCKDETDEKNCAVLPVACGEFQWSCASKTQCIPRTWRCDGMKDCTDESDEMVCGRAVCPSHQFQCESTECIDIALVCNGVANCQDGSDEAEACLSDPCPSADTSQCAHLCYNTPHGTSSVPLLQKCGCRTGFKLQEDGVSCVNIDECGDSHLVCSHSCEDTEGAFICNCNQGYVLESDGHSCKIMGEPYLLAGVQSELFLLGLRSSSLDVLVSSEKFILSVDYDWQEQKVFWISLNADSIKWSSLDKKSKGTIIKGINADCIAVDWVGRNLYWIDGFGSQINAIGLDQSHMRSNDYVPILDEELEQPHSLALLPEKGIMFWSETGGEARIGRAGMDGSDRRVLIKDGLRWPASLAVDSLGQRIYWTDEKLKCIGSATLDGGDIKLLQLMETPSPFSVSVFNDMVFWSDTKKRTIQKAHKVTGKRREVLLKRPGQPLGLKVVHALLQARVGNVCAKHQCSHLCVVAPGLKAVCKCPSHLLLDDNRLTCSKPKDTSFILVLSSTALTQMYLQNRNQANNLKSWPEHRQLELPNMNEPTAFDFTVKDLTLYLADAGQASAELFKVKESTLVSRGQLLRLSKDYVTALAVDWITLNLYWSSTKQPRLQVTSAQGAHTAVLISEGLSQGLDAIALHAPSGRLCFVSLGKAGDDQTSQVECAYMDGRNRTLVRETSTQLGSLTLSEDGGKLYWADTDAGLIVSIGADGSDYKELKRSVGLRAFALINGVLLWVTKSDTTKFWYRDDKDDKLWFEVSTDVIGLKAYSKASQLGINQCSNGNGGCRHLCLPFPGGRTCRCAHDHLLADSVGCTPDQRCPSGTNSCLDGQTCIPSHQFCDGNLDCPDNSDENCAHQRVKTGSSSPTTTSISQVPVTIANDAAVRNLDALPCNDKLCNGRGNCVTLNGDVSCACSLGYGGDFCQDELGGLKSTITYGAAAGGAGILVIIAIIAVVKRRSVSSQRANPELGETSMEVLEKPDLHPSEPSSAKHPDHPEDVASSVD</sequence>
<evidence type="ECO:0000256" key="4">
    <source>
        <dbReference type="ARBA" id="ARBA00022583"/>
    </source>
</evidence>
<evidence type="ECO:0000256" key="14">
    <source>
        <dbReference type="PROSITE-ProRule" id="PRU00124"/>
    </source>
</evidence>
<feature type="chain" id="PRO_5027596381" evidence="18">
    <location>
        <begin position="22"/>
        <end position="1334"/>
    </location>
</feature>
<dbReference type="SMART" id="SM00179">
    <property type="entry name" value="EGF_CA"/>
    <property type="match status" value="2"/>
</dbReference>
<dbReference type="SUPFAM" id="SSF63825">
    <property type="entry name" value="YWTD domain"/>
    <property type="match status" value="2"/>
</dbReference>
<reference evidence="21" key="1">
    <citation type="submission" date="2025-08" db="UniProtKB">
        <authorList>
            <consortium name="RefSeq"/>
        </authorList>
    </citation>
    <scope>IDENTIFICATION</scope>
</reference>
<evidence type="ECO:0000256" key="15">
    <source>
        <dbReference type="PROSITE-ProRule" id="PRU00461"/>
    </source>
</evidence>
<name>A0A6P8FD05_CLUHA</name>
<feature type="disulfide bond" evidence="13">
    <location>
        <begin position="1244"/>
        <end position="1253"/>
    </location>
</feature>
<dbReference type="PROSITE" id="PS01209">
    <property type="entry name" value="LDLRA_1"/>
    <property type="match status" value="4"/>
</dbReference>
<feature type="disulfide bond" evidence="14">
    <location>
        <begin position="180"/>
        <end position="195"/>
    </location>
</feature>
<dbReference type="FunFam" id="4.10.400.10:FF:000045">
    <property type="entry name" value="Low-density lipoprotein receptor-related protein 2"/>
    <property type="match status" value="1"/>
</dbReference>
<dbReference type="InterPro" id="IPR051221">
    <property type="entry name" value="LDLR-related"/>
</dbReference>
<evidence type="ECO:0000256" key="16">
    <source>
        <dbReference type="SAM" id="MobiDB-lite"/>
    </source>
</evidence>
<keyword evidence="8 17" id="KW-1133">Transmembrane helix</keyword>
<feature type="disulfide bond" evidence="14">
    <location>
        <begin position="336"/>
        <end position="351"/>
    </location>
</feature>
<evidence type="ECO:0000256" key="6">
    <source>
        <dbReference type="ARBA" id="ARBA00022729"/>
    </source>
</evidence>
<dbReference type="Gene3D" id="2.10.25.10">
    <property type="entry name" value="Laminin"/>
    <property type="match status" value="2"/>
</dbReference>
<dbReference type="InterPro" id="IPR011042">
    <property type="entry name" value="6-blade_b-propeller_TolB-like"/>
</dbReference>
<dbReference type="PROSITE" id="PS50068">
    <property type="entry name" value="LDLRA_2"/>
    <property type="match status" value="11"/>
</dbReference>
<organism evidence="20 21">
    <name type="scientific">Clupea harengus</name>
    <name type="common">Atlantic herring</name>
    <dbReference type="NCBI Taxonomy" id="7950"/>
    <lineage>
        <taxon>Eukaryota</taxon>
        <taxon>Metazoa</taxon>
        <taxon>Chordata</taxon>
        <taxon>Craniata</taxon>
        <taxon>Vertebrata</taxon>
        <taxon>Euteleostomi</taxon>
        <taxon>Actinopterygii</taxon>
        <taxon>Neopterygii</taxon>
        <taxon>Teleostei</taxon>
        <taxon>Clupei</taxon>
        <taxon>Clupeiformes</taxon>
        <taxon>Clupeoidei</taxon>
        <taxon>Clupeidae</taxon>
        <taxon>Clupea</taxon>
    </lineage>
</organism>
<dbReference type="CDD" id="cd00112">
    <property type="entry name" value="LDLa"/>
    <property type="match status" value="11"/>
</dbReference>
<evidence type="ECO:0000313" key="20">
    <source>
        <dbReference type="Proteomes" id="UP000515152"/>
    </source>
</evidence>
<dbReference type="Gene3D" id="4.10.400.10">
    <property type="entry name" value="Low-density Lipoprotein Receptor"/>
    <property type="match status" value="10"/>
</dbReference>
<dbReference type="GO" id="GO:0042562">
    <property type="term" value="F:hormone binding"/>
    <property type="evidence" value="ECO:0007669"/>
    <property type="project" value="TreeGrafter"/>
</dbReference>
<dbReference type="Gene3D" id="2.120.10.30">
    <property type="entry name" value="TolB, C-terminal domain"/>
    <property type="match status" value="2"/>
</dbReference>
<evidence type="ECO:0000256" key="5">
    <source>
        <dbReference type="ARBA" id="ARBA00022692"/>
    </source>
</evidence>
<feature type="disulfide bond" evidence="14">
    <location>
        <begin position="405"/>
        <end position="423"/>
    </location>
</feature>
<accession>A0A6P8FD05</accession>
<feature type="disulfide bond" evidence="14">
    <location>
        <begin position="398"/>
        <end position="410"/>
    </location>
</feature>
<dbReference type="SUPFAM" id="SSF57196">
    <property type="entry name" value="EGF/Laminin"/>
    <property type="match status" value="2"/>
</dbReference>
<feature type="transmembrane region" description="Helical" evidence="17">
    <location>
        <begin position="1264"/>
        <end position="1285"/>
    </location>
</feature>
<dbReference type="InterPro" id="IPR001881">
    <property type="entry name" value="EGF-like_Ca-bd_dom"/>
</dbReference>
<evidence type="ECO:0000256" key="17">
    <source>
        <dbReference type="SAM" id="Phobius"/>
    </source>
</evidence>
<evidence type="ECO:0000256" key="18">
    <source>
        <dbReference type="SAM" id="SignalP"/>
    </source>
</evidence>
<evidence type="ECO:0000313" key="21">
    <source>
        <dbReference type="RefSeq" id="XP_031426368.1"/>
    </source>
</evidence>
<dbReference type="InterPro" id="IPR000033">
    <property type="entry name" value="LDLR_classB_rpt"/>
</dbReference>
<dbReference type="SMART" id="SM00181">
    <property type="entry name" value="EGF"/>
    <property type="match status" value="5"/>
</dbReference>
<keyword evidence="7" id="KW-0677">Repeat</keyword>
<dbReference type="GO" id="GO:0016324">
    <property type="term" value="C:apical plasma membrane"/>
    <property type="evidence" value="ECO:0007669"/>
    <property type="project" value="TreeGrafter"/>
</dbReference>
<dbReference type="Pfam" id="PF00057">
    <property type="entry name" value="Ldl_recept_a"/>
    <property type="match status" value="11"/>
</dbReference>
<dbReference type="InterPro" id="IPR036055">
    <property type="entry name" value="LDL_receptor-like_sf"/>
</dbReference>
<feature type="disulfide bond" evidence="14">
    <location>
        <begin position="277"/>
        <end position="289"/>
    </location>
</feature>
<dbReference type="OrthoDB" id="8831087at2759"/>
<dbReference type="InterPro" id="IPR000742">
    <property type="entry name" value="EGF"/>
</dbReference>
<protein>
    <submittedName>
        <fullName evidence="21">Very low-density lipoprotein receptor isoform X1</fullName>
    </submittedName>
</protein>
<dbReference type="SMART" id="SM00135">
    <property type="entry name" value="LY"/>
    <property type="match status" value="8"/>
</dbReference>
<dbReference type="PROSITE" id="PS50026">
    <property type="entry name" value="EGF_3"/>
    <property type="match status" value="1"/>
</dbReference>
<keyword evidence="11 21" id="KW-0675">Receptor</keyword>
<keyword evidence="9 17" id="KW-0472">Membrane</keyword>
<evidence type="ECO:0000256" key="10">
    <source>
        <dbReference type="ARBA" id="ARBA00023157"/>
    </source>
</evidence>
<keyword evidence="3 13" id="KW-0245">EGF-like domain</keyword>
<feature type="disulfide bond" evidence="14">
    <location>
        <begin position="317"/>
        <end position="329"/>
    </location>
</feature>
<evidence type="ECO:0000256" key="11">
    <source>
        <dbReference type="ARBA" id="ARBA00023170"/>
    </source>
</evidence>
<dbReference type="RefSeq" id="XP_031426368.1">
    <property type="nucleotide sequence ID" value="XM_031570508.1"/>
</dbReference>
<keyword evidence="20" id="KW-1185">Reference proteome</keyword>
<dbReference type="SUPFAM" id="SSF57424">
    <property type="entry name" value="LDL receptor-like module"/>
    <property type="match status" value="11"/>
</dbReference>
<comment type="subcellular location">
    <subcellularLocation>
        <location evidence="2">Endomembrane system</location>
    </subcellularLocation>
    <subcellularLocation>
        <location evidence="1">Membrane</location>
        <topology evidence="1">Single-pass membrane protein</topology>
    </subcellularLocation>
</comment>
<evidence type="ECO:0000259" key="19">
    <source>
        <dbReference type="PROSITE" id="PS50026"/>
    </source>
</evidence>
<dbReference type="PROSITE" id="PS01187">
    <property type="entry name" value="EGF_CA"/>
    <property type="match status" value="1"/>
</dbReference>
<feature type="disulfide bond" evidence="14">
    <location>
        <begin position="92"/>
        <end position="107"/>
    </location>
</feature>
<feature type="disulfide bond" evidence="14">
    <location>
        <begin position="284"/>
        <end position="302"/>
    </location>
</feature>
<dbReference type="InterPro" id="IPR002172">
    <property type="entry name" value="LDrepeatLR_classA_rpt"/>
</dbReference>
<evidence type="ECO:0000256" key="12">
    <source>
        <dbReference type="ARBA" id="ARBA00023180"/>
    </source>
</evidence>
<dbReference type="InterPro" id="IPR018097">
    <property type="entry name" value="EGF_Ca-bd_CS"/>
</dbReference>
<dbReference type="InterPro" id="IPR009030">
    <property type="entry name" value="Growth_fac_rcpt_cys_sf"/>
</dbReference>
<evidence type="ECO:0000256" key="8">
    <source>
        <dbReference type="ARBA" id="ARBA00022989"/>
    </source>
</evidence>
<feature type="repeat" description="LDL-receptor class B" evidence="15">
    <location>
        <begin position="657"/>
        <end position="700"/>
    </location>
</feature>
<dbReference type="CTD" id="562438"/>
<evidence type="ECO:0000256" key="1">
    <source>
        <dbReference type="ARBA" id="ARBA00004167"/>
    </source>
</evidence>
<dbReference type="PANTHER" id="PTHR22722">
    <property type="entry name" value="LOW-DENSITY LIPOPROTEIN RECEPTOR-RELATED PROTEIN 2-RELATED"/>
    <property type="match status" value="1"/>
</dbReference>
<keyword evidence="10 13" id="KW-1015">Disulfide bond</keyword>
<evidence type="ECO:0000256" key="9">
    <source>
        <dbReference type="ARBA" id="ARBA00023136"/>
    </source>
</evidence>
<dbReference type="GO" id="GO:0043235">
    <property type="term" value="C:receptor complex"/>
    <property type="evidence" value="ECO:0007669"/>
    <property type="project" value="TreeGrafter"/>
</dbReference>
<keyword evidence="5 17" id="KW-0812">Transmembrane</keyword>
<dbReference type="InterPro" id="IPR023415">
    <property type="entry name" value="LDLR_class-A_CS"/>
</dbReference>
<dbReference type="PANTHER" id="PTHR22722:SF12">
    <property type="entry name" value="EGF-LIKE DOMAIN-CONTAINING PROTEIN"/>
    <property type="match status" value="1"/>
</dbReference>
<keyword evidence="4" id="KW-0254">Endocytosis</keyword>
<dbReference type="PROSITE" id="PS00022">
    <property type="entry name" value="EGF_1"/>
    <property type="match status" value="1"/>
</dbReference>
<feature type="disulfide bond" evidence="14">
    <location>
        <begin position="257"/>
        <end position="272"/>
    </location>
</feature>
<feature type="disulfide bond" evidence="14">
    <location>
        <begin position="53"/>
        <end position="68"/>
    </location>
</feature>
<evidence type="ECO:0000256" key="2">
    <source>
        <dbReference type="ARBA" id="ARBA00004308"/>
    </source>
</evidence>
<feature type="disulfide bond" evidence="14">
    <location>
        <begin position="296"/>
        <end position="311"/>
    </location>
</feature>
<dbReference type="SUPFAM" id="SSF57184">
    <property type="entry name" value="Growth factor receptor domain"/>
    <property type="match status" value="1"/>
</dbReference>
<dbReference type="GO" id="GO:0012505">
    <property type="term" value="C:endomembrane system"/>
    <property type="evidence" value="ECO:0007669"/>
    <property type="project" value="UniProtKB-SubCell"/>
</dbReference>
<dbReference type="Pfam" id="PF00058">
    <property type="entry name" value="Ldl_recept_b"/>
    <property type="match status" value="1"/>
</dbReference>
<proteinExistence type="predicted"/>
<evidence type="ECO:0000256" key="7">
    <source>
        <dbReference type="ARBA" id="ARBA00022737"/>
    </source>
</evidence>
<dbReference type="FunFam" id="2.120.10.30:FF:000241">
    <property type="entry name" value="Low-density lipoprotein receptor-related protein 6"/>
    <property type="match status" value="1"/>
</dbReference>
<dbReference type="PROSITE" id="PS01186">
    <property type="entry name" value="EGF_2"/>
    <property type="match status" value="1"/>
</dbReference>
<dbReference type="Proteomes" id="UP000515152">
    <property type="component" value="Chromosome 7"/>
</dbReference>
<dbReference type="GO" id="GO:0006898">
    <property type="term" value="P:receptor-mediated endocytosis"/>
    <property type="evidence" value="ECO:0007669"/>
    <property type="project" value="TreeGrafter"/>
</dbReference>
<feature type="signal peptide" evidence="18">
    <location>
        <begin position="1"/>
        <end position="21"/>
    </location>
</feature>
<dbReference type="GO" id="GO:0005509">
    <property type="term" value="F:calcium ion binding"/>
    <property type="evidence" value="ECO:0007669"/>
    <property type="project" value="InterPro"/>
</dbReference>
<evidence type="ECO:0000256" key="13">
    <source>
        <dbReference type="PROSITE-ProRule" id="PRU00076"/>
    </source>
</evidence>
<dbReference type="PRINTS" id="PR00261">
    <property type="entry name" value="LDLRECEPTOR"/>
</dbReference>
<dbReference type="Gene3D" id="4.10.1220.10">
    <property type="entry name" value="EGF-type module"/>
    <property type="match status" value="1"/>
</dbReference>
<feature type="domain" description="EGF-like" evidence="19">
    <location>
        <begin position="1218"/>
        <end position="1254"/>
    </location>
</feature>
<keyword evidence="12" id="KW-0325">Glycoprotein</keyword>
<dbReference type="GeneID" id="105902928"/>
<comment type="caution">
    <text evidence="13">Lacks conserved residue(s) required for the propagation of feature annotation.</text>
</comment>
<keyword evidence="6 18" id="KW-0732">Signal</keyword>
<keyword evidence="21" id="KW-0449">Lipoprotein</keyword>
<dbReference type="PROSITE" id="PS51120">
    <property type="entry name" value="LDLRB"/>
    <property type="match status" value="1"/>
</dbReference>
<feature type="disulfide bond" evidence="14">
    <location>
        <begin position="130"/>
        <end position="145"/>
    </location>
</feature>
<feature type="disulfide bond" evidence="14">
    <location>
        <begin position="378"/>
        <end position="393"/>
    </location>
</feature>
<gene>
    <name evidence="21" type="primary">lrp13</name>
</gene>
<feature type="compositionally biased region" description="Basic and acidic residues" evidence="16">
    <location>
        <begin position="1306"/>
        <end position="1328"/>
    </location>
</feature>
<feature type="region of interest" description="Disordered" evidence="16">
    <location>
        <begin position="1292"/>
        <end position="1334"/>
    </location>
</feature>
<feature type="disulfide bond" evidence="14">
    <location>
        <begin position="219"/>
        <end position="234"/>
    </location>
</feature>
<dbReference type="SMART" id="SM00192">
    <property type="entry name" value="LDLa"/>
    <property type="match status" value="11"/>
</dbReference>